<reference evidence="3" key="1">
    <citation type="submission" date="2020-04" db="EMBL/GenBank/DDBJ databases">
        <authorList>
            <person name="Chiriac C."/>
            <person name="Salcher M."/>
            <person name="Ghai R."/>
            <person name="Kavagutti S V."/>
        </authorList>
    </citation>
    <scope>NUCLEOTIDE SEQUENCE</scope>
</reference>
<accession>A0A6J5L0P4</accession>
<name>A0A6J5L0P4_9CAUD</name>
<dbReference type="Pfam" id="PF09718">
    <property type="entry name" value="Tape_meas_lam_C"/>
    <property type="match status" value="1"/>
</dbReference>
<evidence type="ECO:0000259" key="2">
    <source>
        <dbReference type="Pfam" id="PF09718"/>
    </source>
</evidence>
<gene>
    <name evidence="3" type="ORF">UFOVP79_24</name>
</gene>
<dbReference type="EMBL" id="LR796207">
    <property type="protein sequence ID" value="CAB4126803.1"/>
    <property type="molecule type" value="Genomic_DNA"/>
</dbReference>
<dbReference type="InterPro" id="IPR006431">
    <property type="entry name" value="Phage_tape_meas_C"/>
</dbReference>
<sequence length="742" mass="80530">MAVIGSLSVKLGLVTLEWDQATAKAKAQAKDLKKSIDELGSGVSTLAGYWKTLGGSMSVGAVGIAALLQQTLQFTDAISDMAKGFDLSIEKTLQFRKAIQASGGNAEGASKILSTMFSKIEEARSGNEAAIAQFEKLGITFEEISRLKPDEAINRVFNALNSGTLSTFQRVKSIKEFLGKQGIGLDIDEVSRRLNMSTAAFQSYAKSIERVGQVNDQLAESMDNMKIAFADMIAPLVRDGVVSIEKFKASMVAITAAAVVGGLISIAATIGKIVLYIREGAKLQAAITAMTGGKGAMQLAAGAVAYVIAKRQFDLDVESAVTDAENSDSDNQKKDTEDKAELAARREILAGKAKIDLLKKQIELAKEEGEIKIKALNMDKYSAQLIENNITNAREIAAAQNERAQAMKKENLSQAEIANIGEEYRQKVALSDEKAIQNQQLILATREKEIKQINNQQMVARSMQEFEVKRLELEQERVYMTDVEYKIAVENLATKKRIAEIEQQIADAKEKYGAGPSFDAEEKRLRDLIAIEQELNTVRLQSIGITEKQRTTFSEGWGEAFRKYAEDAQAYGKLGSDMFTSFASNMGSAIDNFVRTGKMNFKSFAKSVIQDILAMMLKFQAMRLLTAGMNFMGLGSFMPKGGGVTMSGMPSGIGFAAEGGDLTGPTIVGEKGPELLIPNRTGNTVIPNNKMPQLGGNTNVTNNYINAIDTKSFEERLLGSSNAIWAANTYANKTLAVNRGRA</sequence>
<keyword evidence="1" id="KW-0175">Coiled coil</keyword>
<evidence type="ECO:0000313" key="3">
    <source>
        <dbReference type="EMBL" id="CAB4126803.1"/>
    </source>
</evidence>
<evidence type="ECO:0000256" key="1">
    <source>
        <dbReference type="SAM" id="Coils"/>
    </source>
</evidence>
<proteinExistence type="predicted"/>
<organism evidence="3">
    <name type="scientific">uncultured Caudovirales phage</name>
    <dbReference type="NCBI Taxonomy" id="2100421"/>
    <lineage>
        <taxon>Viruses</taxon>
        <taxon>Duplodnaviria</taxon>
        <taxon>Heunggongvirae</taxon>
        <taxon>Uroviricota</taxon>
        <taxon>Caudoviricetes</taxon>
        <taxon>Peduoviridae</taxon>
        <taxon>Maltschvirus</taxon>
        <taxon>Maltschvirus maltsch</taxon>
    </lineage>
</organism>
<protein>
    <submittedName>
        <fullName evidence="3">Bacteriophage lambda, GpH, tail tape measure, C-terminal</fullName>
    </submittedName>
</protein>
<feature type="coiled-coil region" evidence="1">
    <location>
        <begin position="348"/>
        <end position="410"/>
    </location>
</feature>
<feature type="domain" description="Bacteriophage tail tape measure C-terminal" evidence="2">
    <location>
        <begin position="553"/>
        <end position="623"/>
    </location>
</feature>